<dbReference type="InterPro" id="IPR009057">
    <property type="entry name" value="Homeodomain-like_sf"/>
</dbReference>
<sequence>MSVTEGIEMARSEAARAVGVGIATLFYRFPAHDGLPDAVLADAVGAALAEARHC</sequence>
<gene>
    <name evidence="1" type="ORF">Psi01_81310</name>
</gene>
<dbReference type="AlphaFoldDB" id="A0A8J3WS36"/>
<dbReference type="Proteomes" id="UP000619788">
    <property type="component" value="Unassembled WGS sequence"/>
</dbReference>
<comment type="caution">
    <text evidence="1">The sequence shown here is derived from an EMBL/GenBank/DDBJ whole genome shotgun (WGS) entry which is preliminary data.</text>
</comment>
<dbReference type="EMBL" id="BOOJ01000085">
    <property type="protein sequence ID" value="GIH97501.1"/>
    <property type="molecule type" value="Genomic_DNA"/>
</dbReference>
<protein>
    <recommendedName>
        <fullName evidence="3">TetR family transcriptional regulator</fullName>
    </recommendedName>
</protein>
<evidence type="ECO:0008006" key="3">
    <source>
        <dbReference type="Google" id="ProtNLM"/>
    </source>
</evidence>
<evidence type="ECO:0000313" key="2">
    <source>
        <dbReference type="Proteomes" id="UP000619788"/>
    </source>
</evidence>
<name>A0A8J3WS36_9ACTN</name>
<keyword evidence="2" id="KW-1185">Reference proteome</keyword>
<organism evidence="1 2">
    <name type="scientific">Planobispora siamensis</name>
    <dbReference type="NCBI Taxonomy" id="936338"/>
    <lineage>
        <taxon>Bacteria</taxon>
        <taxon>Bacillati</taxon>
        <taxon>Actinomycetota</taxon>
        <taxon>Actinomycetes</taxon>
        <taxon>Streptosporangiales</taxon>
        <taxon>Streptosporangiaceae</taxon>
        <taxon>Planobispora</taxon>
    </lineage>
</organism>
<dbReference type="RefSeq" id="WP_204069495.1">
    <property type="nucleotide sequence ID" value="NZ_BOOJ01000085.1"/>
</dbReference>
<dbReference type="Gene3D" id="1.10.357.10">
    <property type="entry name" value="Tetracycline Repressor, domain 2"/>
    <property type="match status" value="1"/>
</dbReference>
<evidence type="ECO:0000313" key="1">
    <source>
        <dbReference type="EMBL" id="GIH97501.1"/>
    </source>
</evidence>
<proteinExistence type="predicted"/>
<accession>A0A8J3WS36</accession>
<reference evidence="1 2" key="1">
    <citation type="submission" date="2021-01" db="EMBL/GenBank/DDBJ databases">
        <title>Whole genome shotgun sequence of Planobispora siamensis NBRC 107568.</title>
        <authorList>
            <person name="Komaki H."/>
            <person name="Tamura T."/>
        </authorList>
    </citation>
    <scope>NUCLEOTIDE SEQUENCE [LARGE SCALE GENOMIC DNA]</scope>
    <source>
        <strain evidence="1 2">NBRC 107568</strain>
    </source>
</reference>
<dbReference type="SUPFAM" id="SSF46689">
    <property type="entry name" value="Homeodomain-like"/>
    <property type="match status" value="1"/>
</dbReference>